<keyword evidence="1" id="KW-0472">Membrane</keyword>
<dbReference type="InterPro" id="IPR009072">
    <property type="entry name" value="Histone-fold"/>
</dbReference>
<comment type="caution">
    <text evidence="2">The sequence shown here is derived from an EMBL/GenBank/DDBJ whole genome shotgun (WGS) entry which is preliminary data.</text>
</comment>
<sequence>MDMSGTEQRGSVVEIVTLQYVPLAAVLEYLAAEVWSWRNAARDNKKTRITLVISSSPSATTRSSTSSSQYDRYGMTYVVGTTLLFSGFTAIIAYLACSVTP</sequence>
<evidence type="ECO:0000313" key="3">
    <source>
        <dbReference type="Proteomes" id="UP001331761"/>
    </source>
</evidence>
<dbReference type="AlphaFoldDB" id="A0AAN8FC82"/>
<name>A0AAN8FC82_TRICO</name>
<feature type="transmembrane region" description="Helical" evidence="1">
    <location>
        <begin position="12"/>
        <end position="32"/>
    </location>
</feature>
<gene>
    <name evidence="2" type="ORF">GCK32_010205</name>
</gene>
<feature type="transmembrane region" description="Helical" evidence="1">
    <location>
        <begin position="75"/>
        <end position="97"/>
    </location>
</feature>
<accession>A0AAN8FC82</accession>
<dbReference type="Gene3D" id="1.10.20.10">
    <property type="entry name" value="Histone, subunit A"/>
    <property type="match status" value="1"/>
</dbReference>
<evidence type="ECO:0000313" key="2">
    <source>
        <dbReference type="EMBL" id="KAK5966460.1"/>
    </source>
</evidence>
<dbReference type="EMBL" id="WIXE01023460">
    <property type="protein sequence ID" value="KAK5966460.1"/>
    <property type="molecule type" value="Genomic_DNA"/>
</dbReference>
<keyword evidence="1" id="KW-1133">Transmembrane helix</keyword>
<protein>
    <submittedName>
        <fullName evidence="2">Uncharacterized protein</fullName>
    </submittedName>
</protein>
<evidence type="ECO:0000256" key="1">
    <source>
        <dbReference type="SAM" id="Phobius"/>
    </source>
</evidence>
<keyword evidence="1" id="KW-0812">Transmembrane</keyword>
<feature type="non-terminal residue" evidence="2">
    <location>
        <position position="101"/>
    </location>
</feature>
<keyword evidence="3" id="KW-1185">Reference proteome</keyword>
<reference evidence="2 3" key="1">
    <citation type="submission" date="2019-10" db="EMBL/GenBank/DDBJ databases">
        <title>Assembly and Annotation for the nematode Trichostrongylus colubriformis.</title>
        <authorList>
            <person name="Martin J."/>
        </authorList>
    </citation>
    <scope>NUCLEOTIDE SEQUENCE [LARGE SCALE GENOMIC DNA]</scope>
    <source>
        <strain evidence="2">G859</strain>
        <tissue evidence="2">Whole worm</tissue>
    </source>
</reference>
<dbReference type="GO" id="GO:0046982">
    <property type="term" value="F:protein heterodimerization activity"/>
    <property type="evidence" value="ECO:0007669"/>
    <property type="project" value="InterPro"/>
</dbReference>
<organism evidence="2 3">
    <name type="scientific">Trichostrongylus colubriformis</name>
    <name type="common">Black scour worm</name>
    <dbReference type="NCBI Taxonomy" id="6319"/>
    <lineage>
        <taxon>Eukaryota</taxon>
        <taxon>Metazoa</taxon>
        <taxon>Ecdysozoa</taxon>
        <taxon>Nematoda</taxon>
        <taxon>Chromadorea</taxon>
        <taxon>Rhabditida</taxon>
        <taxon>Rhabditina</taxon>
        <taxon>Rhabditomorpha</taxon>
        <taxon>Strongyloidea</taxon>
        <taxon>Trichostrongylidae</taxon>
        <taxon>Trichostrongylus</taxon>
    </lineage>
</organism>
<dbReference type="Proteomes" id="UP001331761">
    <property type="component" value="Unassembled WGS sequence"/>
</dbReference>
<proteinExistence type="predicted"/>